<gene>
    <name evidence="3" type="ORF">ACFFIZ_19235</name>
</gene>
<name>A0ABV6CNQ6_9RHOB</name>
<evidence type="ECO:0000259" key="2">
    <source>
        <dbReference type="Pfam" id="PF07331"/>
    </source>
</evidence>
<keyword evidence="4" id="KW-1185">Reference proteome</keyword>
<evidence type="ECO:0000313" key="3">
    <source>
        <dbReference type="EMBL" id="MFC0202379.1"/>
    </source>
</evidence>
<proteinExistence type="predicted"/>
<evidence type="ECO:0000313" key="4">
    <source>
        <dbReference type="Proteomes" id="UP001589795"/>
    </source>
</evidence>
<organism evidence="3 4">
    <name type="scientific">Paracoccus rhizosphaerae</name>
    <dbReference type="NCBI Taxonomy" id="1133347"/>
    <lineage>
        <taxon>Bacteria</taxon>
        <taxon>Pseudomonadati</taxon>
        <taxon>Pseudomonadota</taxon>
        <taxon>Alphaproteobacteria</taxon>
        <taxon>Rhodobacterales</taxon>
        <taxon>Paracoccaceae</taxon>
        <taxon>Paracoccus</taxon>
    </lineage>
</organism>
<feature type="transmembrane region" description="Helical" evidence="1">
    <location>
        <begin position="116"/>
        <end position="138"/>
    </location>
</feature>
<feature type="domain" description="DUF1468" evidence="2">
    <location>
        <begin position="7"/>
        <end position="137"/>
    </location>
</feature>
<keyword evidence="1" id="KW-0812">Transmembrane</keyword>
<feature type="transmembrane region" description="Helical" evidence="1">
    <location>
        <begin position="69"/>
        <end position="85"/>
    </location>
</feature>
<protein>
    <submittedName>
        <fullName evidence="3">Tripartite tricarboxylate transporter TctB family protein</fullName>
    </submittedName>
</protein>
<dbReference type="EMBL" id="JBHLWQ010000186">
    <property type="protein sequence ID" value="MFC0202379.1"/>
    <property type="molecule type" value="Genomic_DNA"/>
</dbReference>
<dbReference type="Proteomes" id="UP001589795">
    <property type="component" value="Unassembled WGS sequence"/>
</dbReference>
<accession>A0ABV6CNQ6</accession>
<keyword evidence="1" id="KW-1133">Transmembrane helix</keyword>
<dbReference type="RefSeq" id="WP_265506454.1">
    <property type="nucleotide sequence ID" value="NZ_JAOTBE010000012.1"/>
</dbReference>
<reference evidence="3 4" key="1">
    <citation type="submission" date="2024-09" db="EMBL/GenBank/DDBJ databases">
        <authorList>
            <person name="Sun Q."/>
            <person name="Mori K."/>
        </authorList>
    </citation>
    <scope>NUCLEOTIDE SEQUENCE [LARGE SCALE GENOMIC DNA]</scope>
    <source>
        <strain evidence="3 4">CCM 7904</strain>
    </source>
</reference>
<evidence type="ECO:0000256" key="1">
    <source>
        <dbReference type="SAM" id="Phobius"/>
    </source>
</evidence>
<comment type="caution">
    <text evidence="3">The sequence shown here is derived from an EMBL/GenBank/DDBJ whole genome shotgun (WGS) entry which is preliminary data.</text>
</comment>
<dbReference type="Pfam" id="PF07331">
    <property type="entry name" value="TctB"/>
    <property type="match status" value="1"/>
</dbReference>
<feature type="transmembrane region" description="Helical" evidence="1">
    <location>
        <begin position="39"/>
        <end position="57"/>
    </location>
</feature>
<sequence>MIKGDRIFGSFMLVVALGYILSARGIETSFMSDPVGPRVFPYMVAGVVILCSLVMILRPDPDEEWPAGPMILQLGIALVALAAYAEAITPLGFLIPTAIVSGILSWQIGGNPTRSALTGLGLAVGLFVLFRVILGLGLRSLPAGWGF</sequence>
<keyword evidence="1" id="KW-0472">Membrane</keyword>
<feature type="transmembrane region" description="Helical" evidence="1">
    <location>
        <begin position="91"/>
        <end position="109"/>
    </location>
</feature>
<dbReference type="InterPro" id="IPR009936">
    <property type="entry name" value="DUF1468"/>
</dbReference>